<dbReference type="Proteomes" id="UP000292886">
    <property type="component" value="Chromosome"/>
</dbReference>
<dbReference type="SUPFAM" id="SSF51735">
    <property type="entry name" value="NAD(P)-binding Rossmann-fold domains"/>
    <property type="match status" value="1"/>
</dbReference>
<dbReference type="Pfam" id="PF13460">
    <property type="entry name" value="NAD_binding_10"/>
    <property type="match status" value="1"/>
</dbReference>
<gene>
    <name evidence="2" type="ORF">EQG49_03995</name>
</gene>
<accession>A0A4P6YSI9</accession>
<sequence>MTNIVILGAHGKIAQLTKDKLLTQTQAHLRLFLRDAARMESLAGKRIEVVEGDVTDLAELQNALTDQDVVFASLAGNNIVEQASKIVTAMHATHVKRLIWISSLGIYDEVPGKFGEWTQQQLGAHYLPSYREAADVIEASDLAYTILRPAYLTDNDETEYEITQKHEAFKGTEVAREAVAMLVADLVNHPEQELGESIGVNKPNTDGDRPMWIK</sequence>
<evidence type="ECO:0000313" key="3">
    <source>
        <dbReference type="Proteomes" id="UP000292886"/>
    </source>
</evidence>
<name>A0A4P6YSI9_9LACO</name>
<feature type="domain" description="NAD(P)-binding" evidence="1">
    <location>
        <begin position="8"/>
        <end position="190"/>
    </location>
</feature>
<dbReference type="AlphaFoldDB" id="A0A4P6YSI9"/>
<evidence type="ECO:0000259" key="1">
    <source>
        <dbReference type="Pfam" id="PF13460"/>
    </source>
</evidence>
<dbReference type="OrthoDB" id="9803892at2"/>
<organism evidence="2 3">
    <name type="scientific">Periweissella cryptocerci</name>
    <dbReference type="NCBI Taxonomy" id="2506420"/>
    <lineage>
        <taxon>Bacteria</taxon>
        <taxon>Bacillati</taxon>
        <taxon>Bacillota</taxon>
        <taxon>Bacilli</taxon>
        <taxon>Lactobacillales</taxon>
        <taxon>Lactobacillaceae</taxon>
        <taxon>Periweissella</taxon>
    </lineage>
</organism>
<dbReference type="Gene3D" id="3.40.50.720">
    <property type="entry name" value="NAD(P)-binding Rossmann-like Domain"/>
    <property type="match status" value="1"/>
</dbReference>
<dbReference type="PANTHER" id="PTHR15020">
    <property type="entry name" value="FLAVIN REDUCTASE-RELATED"/>
    <property type="match status" value="1"/>
</dbReference>
<dbReference type="InterPro" id="IPR016040">
    <property type="entry name" value="NAD(P)-bd_dom"/>
</dbReference>
<dbReference type="KEGG" id="wei:EQG49_03995"/>
<evidence type="ECO:0000313" key="2">
    <source>
        <dbReference type="EMBL" id="QBO35679.1"/>
    </source>
</evidence>
<reference evidence="3" key="1">
    <citation type="submission" date="2019-03" db="EMBL/GenBank/DDBJ databases">
        <title>Weissella sp. 26KH-42 Genome sequencing.</title>
        <authorList>
            <person name="Heo J."/>
            <person name="Kim S.-J."/>
            <person name="Kim J.-S."/>
            <person name="Hong S.-B."/>
            <person name="Kwon S.-W."/>
        </authorList>
    </citation>
    <scope>NUCLEOTIDE SEQUENCE [LARGE SCALE GENOMIC DNA]</scope>
    <source>
        <strain evidence="3">26KH-42</strain>
    </source>
</reference>
<dbReference type="EMBL" id="CP037940">
    <property type="protein sequence ID" value="QBO35679.1"/>
    <property type="molecule type" value="Genomic_DNA"/>
</dbReference>
<keyword evidence="3" id="KW-1185">Reference proteome</keyword>
<dbReference type="RefSeq" id="WP_133362758.1">
    <property type="nucleotide sequence ID" value="NZ_CP037940.1"/>
</dbReference>
<dbReference type="PANTHER" id="PTHR15020:SF50">
    <property type="entry name" value="UPF0659 PROTEIN YMR090W"/>
    <property type="match status" value="1"/>
</dbReference>
<protein>
    <submittedName>
        <fullName evidence="2">NAD-dependent dehydratase</fullName>
    </submittedName>
</protein>
<dbReference type="InterPro" id="IPR036291">
    <property type="entry name" value="NAD(P)-bd_dom_sf"/>
</dbReference>
<proteinExistence type="predicted"/>